<reference evidence="2" key="1">
    <citation type="submission" date="2019-12" db="EMBL/GenBank/DDBJ databases">
        <title>Genome sequencing and annotation of Brassica cretica.</title>
        <authorList>
            <person name="Studholme D.J."/>
            <person name="Sarris P.F."/>
        </authorList>
    </citation>
    <scope>NUCLEOTIDE SEQUENCE</scope>
    <source>
        <strain evidence="2">PFS-001/15</strain>
        <tissue evidence="2">Leaf</tissue>
    </source>
</reference>
<dbReference type="AlphaFoldDB" id="A0A8S9IEV7"/>
<name>A0A8S9IEV7_BRACR</name>
<keyword evidence="1" id="KW-0812">Transmembrane</keyword>
<protein>
    <submittedName>
        <fullName evidence="2">Uncharacterized protein</fullName>
    </submittedName>
</protein>
<accession>A0A8S9IEV7</accession>
<comment type="caution">
    <text evidence="2">The sequence shown here is derived from an EMBL/GenBank/DDBJ whole genome shotgun (WGS) entry which is preliminary data.</text>
</comment>
<evidence type="ECO:0000313" key="2">
    <source>
        <dbReference type="EMBL" id="KAF2567836.1"/>
    </source>
</evidence>
<evidence type="ECO:0000313" key="3">
    <source>
        <dbReference type="Proteomes" id="UP000712281"/>
    </source>
</evidence>
<keyword evidence="1" id="KW-1133">Transmembrane helix</keyword>
<dbReference type="Proteomes" id="UP000712281">
    <property type="component" value="Unassembled WGS sequence"/>
</dbReference>
<keyword evidence="1" id="KW-0472">Membrane</keyword>
<feature type="transmembrane region" description="Helical" evidence="1">
    <location>
        <begin position="17"/>
        <end position="37"/>
    </location>
</feature>
<sequence>MVASHDPFGSATASILYMYWATWSSGSVVPLYAFILGKENFPSISIKIAWCQPYRRTSGEGERSWETSLSLVRLMPPYQARVPSRCPLRLRVRCFQKWHGTNLSPESTLLVACYVKGFVLVSEGKILQFDLAELLDALLQLVKVFVEFFLKDLELQGQLGIGTFPNSM</sequence>
<proteinExistence type="predicted"/>
<gene>
    <name evidence="2" type="ORF">F2Q68_00025291</name>
</gene>
<evidence type="ECO:0000256" key="1">
    <source>
        <dbReference type="SAM" id="Phobius"/>
    </source>
</evidence>
<dbReference type="EMBL" id="QGKW02001911">
    <property type="protein sequence ID" value="KAF2567836.1"/>
    <property type="molecule type" value="Genomic_DNA"/>
</dbReference>
<organism evidence="2 3">
    <name type="scientific">Brassica cretica</name>
    <name type="common">Mustard</name>
    <dbReference type="NCBI Taxonomy" id="69181"/>
    <lineage>
        <taxon>Eukaryota</taxon>
        <taxon>Viridiplantae</taxon>
        <taxon>Streptophyta</taxon>
        <taxon>Embryophyta</taxon>
        <taxon>Tracheophyta</taxon>
        <taxon>Spermatophyta</taxon>
        <taxon>Magnoliopsida</taxon>
        <taxon>eudicotyledons</taxon>
        <taxon>Gunneridae</taxon>
        <taxon>Pentapetalae</taxon>
        <taxon>rosids</taxon>
        <taxon>malvids</taxon>
        <taxon>Brassicales</taxon>
        <taxon>Brassicaceae</taxon>
        <taxon>Brassiceae</taxon>
        <taxon>Brassica</taxon>
    </lineage>
</organism>